<dbReference type="PROSITE" id="PS50894">
    <property type="entry name" value="HPT"/>
    <property type="match status" value="1"/>
</dbReference>
<dbReference type="PROSITE" id="PS50110">
    <property type="entry name" value="RESPONSE_REGULATORY"/>
    <property type="match status" value="2"/>
</dbReference>
<dbReference type="InterPro" id="IPR013767">
    <property type="entry name" value="PAS_fold"/>
</dbReference>
<dbReference type="Pfam" id="PF01627">
    <property type="entry name" value="Hpt"/>
    <property type="match status" value="1"/>
</dbReference>
<dbReference type="InterPro" id="IPR001789">
    <property type="entry name" value="Sig_transdc_resp-reg_receiver"/>
</dbReference>
<keyword evidence="22" id="KW-1185">Reference proteome</keyword>
<feature type="modified residue" description="4-aspartylphosphate" evidence="15">
    <location>
        <position position="580"/>
    </location>
</feature>
<dbReference type="EC" id="2.7.13.3" evidence="3"/>
<comment type="subcellular location">
    <subcellularLocation>
        <location evidence="2">Cell membrane</location>
        <topology evidence="2">Multi-pass membrane protein</topology>
    </subcellularLocation>
</comment>
<evidence type="ECO:0000259" key="20">
    <source>
        <dbReference type="PROSITE" id="PS50894"/>
    </source>
</evidence>
<dbReference type="SUPFAM" id="SSF47384">
    <property type="entry name" value="Homodimeric domain of signal transducing histidine kinase"/>
    <property type="match status" value="1"/>
</dbReference>
<dbReference type="SUPFAM" id="SSF55874">
    <property type="entry name" value="ATPase domain of HSP90 chaperone/DNA topoisomerase II/histidine kinase"/>
    <property type="match status" value="1"/>
</dbReference>
<dbReference type="Pfam" id="PF00512">
    <property type="entry name" value="HisKA"/>
    <property type="match status" value="1"/>
</dbReference>
<dbReference type="PRINTS" id="PR00344">
    <property type="entry name" value="BCTRLSENSOR"/>
</dbReference>
<dbReference type="InterPro" id="IPR035965">
    <property type="entry name" value="PAS-like_dom_sf"/>
</dbReference>
<comment type="catalytic activity">
    <reaction evidence="1">
        <text>ATP + protein L-histidine = ADP + protein N-phospho-L-histidine.</text>
        <dbReference type="EC" id="2.7.13.3"/>
    </reaction>
</comment>
<dbReference type="RefSeq" id="WP_121989496.1">
    <property type="nucleotide sequence ID" value="NZ_OUNR01000016.1"/>
</dbReference>
<dbReference type="InterPro" id="IPR003594">
    <property type="entry name" value="HATPase_dom"/>
</dbReference>
<dbReference type="InterPro" id="IPR036890">
    <property type="entry name" value="HATPase_C_sf"/>
</dbReference>
<accession>A0A330L5Y4</accession>
<keyword evidence="12" id="KW-0902">Two-component regulatory system</keyword>
<evidence type="ECO:0000256" key="12">
    <source>
        <dbReference type="ARBA" id="ARBA00023012"/>
    </source>
</evidence>
<evidence type="ECO:0000256" key="14">
    <source>
        <dbReference type="PROSITE-ProRule" id="PRU00110"/>
    </source>
</evidence>
<feature type="region of interest" description="Disordered" evidence="17">
    <location>
        <begin position="1"/>
        <end position="20"/>
    </location>
</feature>
<gene>
    <name evidence="21" type="ORF">NITLEN_30088</name>
</gene>
<dbReference type="InterPro" id="IPR036641">
    <property type="entry name" value="HPT_dom_sf"/>
</dbReference>
<keyword evidence="5 15" id="KW-0597">Phosphoprotein</keyword>
<dbReference type="SMART" id="SM00387">
    <property type="entry name" value="HATPase_c"/>
    <property type="match status" value="1"/>
</dbReference>
<evidence type="ECO:0000256" key="17">
    <source>
        <dbReference type="SAM" id="MobiDB-lite"/>
    </source>
</evidence>
<keyword evidence="9 21" id="KW-0418">Kinase</keyword>
<dbReference type="Proteomes" id="UP000248168">
    <property type="component" value="Unassembled WGS sequence"/>
</dbReference>
<feature type="domain" description="Response regulatory" evidence="19">
    <location>
        <begin position="680"/>
        <end position="803"/>
    </location>
</feature>
<keyword evidence="13" id="KW-0472">Membrane</keyword>
<keyword evidence="6 21" id="KW-0808">Transferase</keyword>
<evidence type="ECO:0000256" key="7">
    <source>
        <dbReference type="ARBA" id="ARBA00022692"/>
    </source>
</evidence>
<dbReference type="CDD" id="cd00156">
    <property type="entry name" value="REC"/>
    <property type="match status" value="1"/>
</dbReference>
<dbReference type="Gene3D" id="3.30.450.20">
    <property type="entry name" value="PAS domain"/>
    <property type="match status" value="2"/>
</dbReference>
<evidence type="ECO:0000256" key="9">
    <source>
        <dbReference type="ARBA" id="ARBA00022777"/>
    </source>
</evidence>
<evidence type="ECO:0000256" key="11">
    <source>
        <dbReference type="ARBA" id="ARBA00022989"/>
    </source>
</evidence>
<dbReference type="SUPFAM" id="SSF52172">
    <property type="entry name" value="CheY-like"/>
    <property type="match status" value="2"/>
</dbReference>
<reference evidence="22" key="1">
    <citation type="submission" date="2018-04" db="EMBL/GenBank/DDBJ databases">
        <authorList>
            <person name="Lucker S."/>
            <person name="Sakoula D."/>
        </authorList>
    </citation>
    <scope>NUCLEOTIDE SEQUENCE [LARGE SCALE GENOMIC DNA]</scope>
</reference>
<dbReference type="PANTHER" id="PTHR45339">
    <property type="entry name" value="HYBRID SIGNAL TRANSDUCTION HISTIDINE KINASE J"/>
    <property type="match status" value="1"/>
</dbReference>
<keyword evidence="10" id="KW-0067">ATP-binding</keyword>
<dbReference type="SMART" id="SM00388">
    <property type="entry name" value="HisKA"/>
    <property type="match status" value="1"/>
</dbReference>
<dbReference type="OrthoDB" id="9757990at2"/>
<keyword evidence="7" id="KW-0812">Transmembrane</keyword>
<evidence type="ECO:0000256" key="13">
    <source>
        <dbReference type="ARBA" id="ARBA00023136"/>
    </source>
</evidence>
<dbReference type="EMBL" id="OUNR01000016">
    <property type="protein sequence ID" value="SPP65174.1"/>
    <property type="molecule type" value="Genomic_DNA"/>
</dbReference>
<evidence type="ECO:0000256" key="1">
    <source>
        <dbReference type="ARBA" id="ARBA00000085"/>
    </source>
</evidence>
<dbReference type="GO" id="GO:0000155">
    <property type="term" value="F:phosphorelay sensor kinase activity"/>
    <property type="evidence" value="ECO:0007669"/>
    <property type="project" value="InterPro"/>
</dbReference>
<evidence type="ECO:0000256" key="5">
    <source>
        <dbReference type="ARBA" id="ARBA00022553"/>
    </source>
</evidence>
<feature type="domain" description="Histidine kinase" evidence="18">
    <location>
        <begin position="287"/>
        <end position="500"/>
    </location>
</feature>
<dbReference type="GO" id="GO:0006355">
    <property type="term" value="P:regulation of DNA-templated transcription"/>
    <property type="evidence" value="ECO:0007669"/>
    <property type="project" value="InterPro"/>
</dbReference>
<evidence type="ECO:0000256" key="6">
    <source>
        <dbReference type="ARBA" id="ARBA00022679"/>
    </source>
</evidence>
<sequence length="946" mass="102623">MKPLPQRRRPASTRPTKKRSLQSYEGLLDGLPIGVILVSPDGDISAMNAEGARLCGGVAAAPIGASFPELWERLTGLSAGATKALLQGVHREKQPRQPAQVSIRQGRGPAIPVEWTCQPVSFDQHTGVSISLHDTSREQELTHDRNRLASIADESPYPILELDGQASLIYANPVMSALLTRFGYGPDGFPHVVPQGLPDLVRRCLDSNAPIQEIASRLPDACYAWVFCPVKTDRHVRGYAVDLTEAQRAKEALHASAEELIAQNLRLDRALQEAQAATKIKAAFLATVSHELRTPMNGVIGMTNLLLDTTLAPEQRSYAETIRQCGEALLQLINDVLECSKIEAGKLELESIDFNLRTTVEDVLKSFAERAEAKGLELTCLIHAAVPTGLRGDPGRLRQVLTNLLGNAIKFTEHGDVTLQVYLEEETEGDALLRFDVTDSGIGISEDTQRKLFQPFVQADSSMSRRYGGTGLGLSISKQLIELMGGQIGVKSAPERGSTFWCTARFPKQSSSVLAILPLADLQGHRVLIVDDNESNRLILHHLVSGWGMQDVLAEDAASALARIEDAAQRGTPFDCAIVDIVMPGKDGLQLAAELQRLPSAATLRIVVMTSLLQRGHAERARKVGAKGYLTKPVRHDELRDCLRTVLGMAPASAETPQADEAVPRLVTRHTLAELSTRRRVLVVEDNSVNQKLAVRMLEKLGYRPDLVENGQEALTALDAGGYDAVLMDCQMPIMDGFEATAAIRRQEAAGKRYSSAGHLPIIAVTANAMQGDRERCLASGMDAYLAKPIKLEDLRVTLARWIQSPASAESDKNAVQSAGPLSEGRAIFDPSQMLQNIGGDQDLLLQLVDLFLERQADMMSQIRQALSLGDAVTVERAAHTLKGTAGNLCAPEVVLAAGRLEAVGRLGTLHDAPAVYAHLEMEMLRLLRVLEEYRGRSGGLAQAAA</sequence>
<dbReference type="PANTHER" id="PTHR45339:SF1">
    <property type="entry name" value="HYBRID SIGNAL TRANSDUCTION HISTIDINE KINASE J"/>
    <property type="match status" value="1"/>
</dbReference>
<feature type="domain" description="Response regulatory" evidence="19">
    <location>
        <begin position="526"/>
        <end position="647"/>
    </location>
</feature>
<dbReference type="CDD" id="cd17546">
    <property type="entry name" value="REC_hyHK_CKI1_RcsC-like"/>
    <property type="match status" value="1"/>
</dbReference>
<dbReference type="CDD" id="cd16922">
    <property type="entry name" value="HATPase_EvgS-ArcB-TorS-like"/>
    <property type="match status" value="1"/>
</dbReference>
<evidence type="ECO:0000256" key="8">
    <source>
        <dbReference type="ARBA" id="ARBA00022741"/>
    </source>
</evidence>
<dbReference type="InterPro" id="IPR008207">
    <property type="entry name" value="Sig_transdc_His_kin_Hpt_dom"/>
</dbReference>
<feature type="modified residue" description="4-aspartylphosphate" evidence="15">
    <location>
        <position position="729"/>
    </location>
</feature>
<dbReference type="AlphaFoldDB" id="A0A330L5Y4"/>
<evidence type="ECO:0000313" key="21">
    <source>
        <dbReference type="EMBL" id="SPP65174.1"/>
    </source>
</evidence>
<evidence type="ECO:0000256" key="15">
    <source>
        <dbReference type="PROSITE-ProRule" id="PRU00169"/>
    </source>
</evidence>
<dbReference type="Gene3D" id="1.20.120.160">
    <property type="entry name" value="HPT domain"/>
    <property type="match status" value="1"/>
</dbReference>
<dbReference type="GO" id="GO:0005886">
    <property type="term" value="C:plasma membrane"/>
    <property type="evidence" value="ECO:0007669"/>
    <property type="project" value="UniProtKB-SubCell"/>
</dbReference>
<dbReference type="FunCoup" id="A0A330L5Y4">
    <property type="interactions" value="248"/>
</dbReference>
<protein>
    <recommendedName>
        <fullName evidence="3">histidine kinase</fullName>
        <ecNumber evidence="3">2.7.13.3</ecNumber>
    </recommendedName>
</protein>
<evidence type="ECO:0000256" key="2">
    <source>
        <dbReference type="ARBA" id="ARBA00004651"/>
    </source>
</evidence>
<dbReference type="Pfam" id="PF02518">
    <property type="entry name" value="HATPase_c"/>
    <property type="match status" value="1"/>
</dbReference>
<evidence type="ECO:0000256" key="3">
    <source>
        <dbReference type="ARBA" id="ARBA00012438"/>
    </source>
</evidence>
<dbReference type="SUPFAM" id="SSF55785">
    <property type="entry name" value="PYP-like sensor domain (PAS domain)"/>
    <property type="match status" value="1"/>
</dbReference>
<evidence type="ECO:0000259" key="18">
    <source>
        <dbReference type="PROSITE" id="PS50109"/>
    </source>
</evidence>
<keyword evidence="11" id="KW-1133">Transmembrane helix</keyword>
<dbReference type="CDD" id="cd00082">
    <property type="entry name" value="HisKA"/>
    <property type="match status" value="1"/>
</dbReference>
<keyword evidence="8" id="KW-0547">Nucleotide-binding</keyword>
<dbReference type="SMART" id="SM00448">
    <property type="entry name" value="REC"/>
    <property type="match status" value="2"/>
</dbReference>
<dbReference type="Gene3D" id="3.30.565.10">
    <property type="entry name" value="Histidine kinase-like ATPase, C-terminal domain"/>
    <property type="match status" value="1"/>
</dbReference>
<organism evidence="21 22">
    <name type="scientific">Nitrospira lenta</name>
    <dbReference type="NCBI Taxonomy" id="1436998"/>
    <lineage>
        <taxon>Bacteria</taxon>
        <taxon>Pseudomonadati</taxon>
        <taxon>Nitrospirota</taxon>
        <taxon>Nitrospiria</taxon>
        <taxon>Nitrospirales</taxon>
        <taxon>Nitrospiraceae</taxon>
        <taxon>Nitrospira</taxon>
    </lineage>
</organism>
<dbReference type="Gene3D" id="3.40.50.2300">
    <property type="match status" value="2"/>
</dbReference>
<dbReference type="InterPro" id="IPR003661">
    <property type="entry name" value="HisK_dim/P_dom"/>
</dbReference>
<dbReference type="InterPro" id="IPR011006">
    <property type="entry name" value="CheY-like_superfamily"/>
</dbReference>
<dbReference type="PROSITE" id="PS50109">
    <property type="entry name" value="HIS_KIN"/>
    <property type="match status" value="1"/>
</dbReference>
<dbReference type="GO" id="GO:0005524">
    <property type="term" value="F:ATP binding"/>
    <property type="evidence" value="ECO:0007669"/>
    <property type="project" value="UniProtKB-KW"/>
</dbReference>
<dbReference type="InterPro" id="IPR005467">
    <property type="entry name" value="His_kinase_dom"/>
</dbReference>
<evidence type="ECO:0000256" key="16">
    <source>
        <dbReference type="SAM" id="Coils"/>
    </source>
</evidence>
<name>A0A330L5Y4_9BACT</name>
<evidence type="ECO:0000313" key="22">
    <source>
        <dbReference type="Proteomes" id="UP000248168"/>
    </source>
</evidence>
<evidence type="ECO:0000256" key="4">
    <source>
        <dbReference type="ARBA" id="ARBA00022475"/>
    </source>
</evidence>
<dbReference type="InterPro" id="IPR036097">
    <property type="entry name" value="HisK_dim/P_sf"/>
</dbReference>
<dbReference type="Pfam" id="PF00989">
    <property type="entry name" value="PAS"/>
    <property type="match status" value="1"/>
</dbReference>
<proteinExistence type="predicted"/>
<dbReference type="InterPro" id="IPR004358">
    <property type="entry name" value="Sig_transdc_His_kin-like_C"/>
</dbReference>
<dbReference type="FunFam" id="1.10.287.130:FF:000004">
    <property type="entry name" value="Ethylene receptor 1"/>
    <property type="match status" value="1"/>
</dbReference>
<keyword evidence="16" id="KW-0175">Coiled coil</keyword>
<keyword evidence="4" id="KW-1003">Cell membrane</keyword>
<feature type="domain" description="HPt" evidence="20">
    <location>
        <begin position="841"/>
        <end position="945"/>
    </location>
</feature>
<dbReference type="Gene3D" id="1.10.287.130">
    <property type="match status" value="1"/>
</dbReference>
<dbReference type="SUPFAM" id="SSF47226">
    <property type="entry name" value="Histidine-containing phosphotransfer domain, HPT domain"/>
    <property type="match status" value="1"/>
</dbReference>
<dbReference type="Pfam" id="PF00072">
    <property type="entry name" value="Response_reg"/>
    <property type="match status" value="2"/>
</dbReference>
<feature type="modified residue" description="Phosphohistidine" evidence="14">
    <location>
        <position position="880"/>
    </location>
</feature>
<evidence type="ECO:0000256" key="10">
    <source>
        <dbReference type="ARBA" id="ARBA00022840"/>
    </source>
</evidence>
<dbReference type="FunFam" id="3.30.565.10:FF:000010">
    <property type="entry name" value="Sensor histidine kinase RcsC"/>
    <property type="match status" value="1"/>
</dbReference>
<dbReference type="InParanoid" id="A0A330L5Y4"/>
<evidence type="ECO:0000259" key="19">
    <source>
        <dbReference type="PROSITE" id="PS50110"/>
    </source>
</evidence>
<feature type="coiled-coil region" evidence="16">
    <location>
        <begin position="243"/>
        <end position="277"/>
    </location>
</feature>